<dbReference type="InterPro" id="IPR002713">
    <property type="entry name" value="FF_domain"/>
</dbReference>
<organism evidence="4 5">
    <name type="scientific">Tilletia horrida</name>
    <dbReference type="NCBI Taxonomy" id="155126"/>
    <lineage>
        <taxon>Eukaryota</taxon>
        <taxon>Fungi</taxon>
        <taxon>Dikarya</taxon>
        <taxon>Basidiomycota</taxon>
        <taxon>Ustilaginomycotina</taxon>
        <taxon>Exobasidiomycetes</taxon>
        <taxon>Tilletiales</taxon>
        <taxon>Tilletiaceae</taxon>
        <taxon>Tilletia</taxon>
    </lineage>
</organism>
<dbReference type="InterPro" id="IPR045148">
    <property type="entry name" value="TCRG1-like"/>
</dbReference>
<dbReference type="PANTHER" id="PTHR15377">
    <property type="entry name" value="TRANSCRIPTION ELONGATION REGULATOR 1"/>
    <property type="match status" value="1"/>
</dbReference>
<keyword evidence="5" id="KW-1185">Reference proteome</keyword>
<dbReference type="Pfam" id="PF01846">
    <property type="entry name" value="FF"/>
    <property type="match status" value="1"/>
</dbReference>
<dbReference type="InterPro" id="IPR036517">
    <property type="entry name" value="FF_domain_sf"/>
</dbReference>
<evidence type="ECO:0000313" key="4">
    <source>
        <dbReference type="EMBL" id="KAK0531788.1"/>
    </source>
</evidence>
<dbReference type="Gene3D" id="1.10.10.440">
    <property type="entry name" value="FF domain"/>
    <property type="match status" value="4"/>
</dbReference>
<dbReference type="EMBL" id="JAPDMQ010000176">
    <property type="protein sequence ID" value="KAK0531788.1"/>
    <property type="molecule type" value="Genomic_DNA"/>
</dbReference>
<dbReference type="AlphaFoldDB" id="A0AAN6JL41"/>
<evidence type="ECO:0000256" key="1">
    <source>
        <dbReference type="ARBA" id="ARBA00022737"/>
    </source>
</evidence>
<dbReference type="GO" id="GO:0003712">
    <property type="term" value="F:transcription coregulator activity"/>
    <property type="evidence" value="ECO:0007669"/>
    <property type="project" value="TreeGrafter"/>
</dbReference>
<gene>
    <name evidence="4" type="ORF">OC842_003500</name>
</gene>
<feature type="domain" description="FF" evidence="3">
    <location>
        <begin position="22"/>
        <end position="68"/>
    </location>
</feature>
<dbReference type="GO" id="GO:0005634">
    <property type="term" value="C:nucleus"/>
    <property type="evidence" value="ECO:0007669"/>
    <property type="project" value="TreeGrafter"/>
</dbReference>
<feature type="compositionally biased region" description="Basic and acidic residues" evidence="2">
    <location>
        <begin position="197"/>
        <end position="237"/>
    </location>
</feature>
<dbReference type="SUPFAM" id="SSF81698">
    <property type="entry name" value="FF domain"/>
    <property type="match status" value="1"/>
</dbReference>
<feature type="compositionally biased region" description="Low complexity" evidence="2">
    <location>
        <begin position="167"/>
        <end position="179"/>
    </location>
</feature>
<accession>A0AAN6JL41</accession>
<dbReference type="GO" id="GO:0070063">
    <property type="term" value="F:RNA polymerase binding"/>
    <property type="evidence" value="ECO:0007669"/>
    <property type="project" value="InterPro"/>
</dbReference>
<evidence type="ECO:0000313" key="5">
    <source>
        <dbReference type="Proteomes" id="UP001176521"/>
    </source>
</evidence>
<evidence type="ECO:0000259" key="3">
    <source>
        <dbReference type="Pfam" id="PF01846"/>
    </source>
</evidence>
<reference evidence="4" key="1">
    <citation type="journal article" date="2023" name="PhytoFront">
        <title>Draft Genome Resources of Seven Strains of Tilletia horrida, Causal Agent of Kernel Smut of Rice.</title>
        <authorList>
            <person name="Khanal S."/>
            <person name="Antony Babu S."/>
            <person name="Zhou X.G."/>
        </authorList>
    </citation>
    <scope>NUCLEOTIDE SEQUENCE</scope>
    <source>
        <strain evidence="4">TX3</strain>
    </source>
</reference>
<dbReference type="Proteomes" id="UP001176521">
    <property type="component" value="Unassembled WGS sequence"/>
</dbReference>
<protein>
    <recommendedName>
        <fullName evidence="3">FF domain-containing protein</fullName>
    </recommendedName>
</protein>
<comment type="caution">
    <text evidence="4">The sequence shown here is derived from an EMBL/GenBank/DDBJ whole genome shotgun (WGS) entry which is preliminary data.</text>
</comment>
<keyword evidence="1" id="KW-0677">Repeat</keyword>
<sequence>MAAQPEAKRRKLDTETPPPLLAFRELLEAEVKSTRTKWADFLKAHKRDRRFLGYGRSDRDREKAFKDWLVELGERKREAQLRAEDDFLSLLVAQVGAETGSTLRQKVEDIVKSAGVAERKAAVQAVWTEAKRTPGLDRDARYEAVGSSTRRAELFAEWLDGKRARQTDAAATPAAEPAQHGASKAESRPAAPALSAAEREKAAREQRRKDKALEAERALKAREEQVRRERQQAESRQRRVLNHATHAEDALAFKQMLIDYVRDPLMTFAQLSDTLGRTDRRFSGPSLGKTEPEHLFLEHRANLLDRRRKALHSIFQKVAPSLATEKEVALPLVREDDEWERAELGRLLLGEKEQRARAKEGEEGDEKRRERLPVSGDEGWYGLRRLDEEWERWNAARHAEAERDFKEMLNENGFVEFWGRLKHHRQTHDPDAPPAEDLDSDDEDAVGMLEMARQIDLDEVDAVLRPEARYQAWKHKPELRERWIREHMEQLAAPLRQTVHRTGLAG</sequence>
<feature type="region of interest" description="Disordered" evidence="2">
    <location>
        <begin position="165"/>
        <end position="241"/>
    </location>
</feature>
<proteinExistence type="predicted"/>
<name>A0AAN6JL41_9BASI</name>
<evidence type="ECO:0000256" key="2">
    <source>
        <dbReference type="SAM" id="MobiDB-lite"/>
    </source>
</evidence>
<dbReference type="PANTHER" id="PTHR15377:SF3">
    <property type="entry name" value="WW DOMAIN-CONTAINING PROTEIN"/>
    <property type="match status" value="1"/>
</dbReference>